<accession>A0A9D3V7R0</accession>
<organism evidence="3 4">
    <name type="scientific">Gossypium stocksii</name>
    <dbReference type="NCBI Taxonomy" id="47602"/>
    <lineage>
        <taxon>Eukaryota</taxon>
        <taxon>Viridiplantae</taxon>
        <taxon>Streptophyta</taxon>
        <taxon>Embryophyta</taxon>
        <taxon>Tracheophyta</taxon>
        <taxon>Spermatophyta</taxon>
        <taxon>Magnoliopsida</taxon>
        <taxon>eudicotyledons</taxon>
        <taxon>Gunneridae</taxon>
        <taxon>Pentapetalae</taxon>
        <taxon>rosids</taxon>
        <taxon>malvids</taxon>
        <taxon>Malvales</taxon>
        <taxon>Malvaceae</taxon>
        <taxon>Malvoideae</taxon>
        <taxon>Gossypium</taxon>
    </lineage>
</organism>
<protein>
    <submittedName>
        <fullName evidence="3">Uncharacterized protein</fullName>
    </submittedName>
</protein>
<evidence type="ECO:0000313" key="3">
    <source>
        <dbReference type="EMBL" id="KAH1072283.1"/>
    </source>
</evidence>
<name>A0A9D3V7R0_9ROSI</name>
<feature type="region of interest" description="Disordered" evidence="2">
    <location>
        <begin position="1"/>
        <end position="41"/>
    </location>
</feature>
<evidence type="ECO:0000256" key="1">
    <source>
        <dbReference type="SAM" id="Coils"/>
    </source>
</evidence>
<feature type="compositionally biased region" description="Polar residues" evidence="2">
    <location>
        <begin position="15"/>
        <end position="41"/>
    </location>
</feature>
<dbReference type="AlphaFoldDB" id="A0A9D3V7R0"/>
<dbReference type="Proteomes" id="UP000828251">
    <property type="component" value="Unassembled WGS sequence"/>
</dbReference>
<feature type="coiled-coil region" evidence="1">
    <location>
        <begin position="235"/>
        <end position="265"/>
    </location>
</feature>
<gene>
    <name evidence="3" type="ORF">J1N35_024611</name>
</gene>
<comment type="caution">
    <text evidence="3">The sequence shown here is derived from an EMBL/GenBank/DDBJ whole genome shotgun (WGS) entry which is preliminary data.</text>
</comment>
<evidence type="ECO:0000313" key="4">
    <source>
        <dbReference type="Proteomes" id="UP000828251"/>
    </source>
</evidence>
<keyword evidence="1" id="KW-0175">Coiled coil</keyword>
<keyword evidence="4" id="KW-1185">Reference proteome</keyword>
<sequence length="358" mass="40039">MDQRKGQLPAFGKTSIGSETKNEMNIGSASENTSITGPRIANTDNVTNLREAVTDFITKASQMGMNTQDILATIKTKQPTGVSFGKSITKPMHEKPKLILSNKLSFSDYKGSGQEFKLAKGTNITDTERILIDNIFIAHKKGNMKHIIASLNGLALYLTNNKAGSPCDIAFHGKHKGICKKISRSSPIRKKTGGTLIEALHEADTYLPKPYYKSPEVIVDLKQKGPESAQRLDEITDMRRTIRELEAQKLELKQQNELLREKIEHLQKPEATSYAVAITGEPTTIEDKIYQKVATVEENTEQIFYILKRIIKDQYNIDVLDGASVDNISLGNFIDQIFKEDNEAQDKMSIQEEEAQHI</sequence>
<proteinExistence type="predicted"/>
<reference evidence="3 4" key="1">
    <citation type="journal article" date="2021" name="Plant Biotechnol. J.">
        <title>Multi-omics assisted identification of the key and species-specific regulatory components of drought-tolerant mechanisms in Gossypium stocksii.</title>
        <authorList>
            <person name="Yu D."/>
            <person name="Ke L."/>
            <person name="Zhang D."/>
            <person name="Wu Y."/>
            <person name="Sun Y."/>
            <person name="Mei J."/>
            <person name="Sun J."/>
            <person name="Sun Y."/>
        </authorList>
    </citation>
    <scope>NUCLEOTIDE SEQUENCE [LARGE SCALE GENOMIC DNA]</scope>
    <source>
        <strain evidence="4">cv. E1</strain>
        <tissue evidence="3">Leaf</tissue>
    </source>
</reference>
<evidence type="ECO:0000256" key="2">
    <source>
        <dbReference type="SAM" id="MobiDB-lite"/>
    </source>
</evidence>
<dbReference type="EMBL" id="JAIQCV010000008">
    <property type="protein sequence ID" value="KAH1072283.1"/>
    <property type="molecule type" value="Genomic_DNA"/>
</dbReference>